<evidence type="ECO:0000313" key="2">
    <source>
        <dbReference type="EMBL" id="PQJ72629.1"/>
    </source>
</evidence>
<sequence>MKKVVLLVFIVLISLSTYSQKRFETAAKTTVEKMQKVISISEAEAEAIYKVELNSNKKRAEVRKENAGNKTEIQALMKEINQDKFQEIRKIIGKKKFQEWSSFLKEERSKK</sequence>
<keyword evidence="3" id="KW-1185">Reference proteome</keyword>
<dbReference type="OrthoDB" id="9962876at2"/>
<proteinExistence type="predicted"/>
<dbReference type="Proteomes" id="UP000247345">
    <property type="component" value="Unassembled WGS sequence"/>
</dbReference>
<evidence type="ECO:0008006" key="4">
    <source>
        <dbReference type="Google" id="ProtNLM"/>
    </source>
</evidence>
<reference evidence="2 3" key="1">
    <citation type="submission" date="2016-12" db="EMBL/GenBank/DDBJ databases">
        <title>Trade-off between light-utilization and light-protection in marine flavobacteria.</title>
        <authorList>
            <person name="Kumagai Y."/>
            <person name="Yoshizawa S."/>
            <person name="Kogure K."/>
            <person name="Iwasaki W."/>
        </authorList>
    </citation>
    <scope>NUCLEOTIDE SEQUENCE [LARGE SCALE GENOMIC DNA]</scope>
    <source>
        <strain evidence="2 3">KCTC 12100</strain>
    </source>
</reference>
<accession>A0A2P6CCK3</accession>
<evidence type="ECO:0000313" key="3">
    <source>
        <dbReference type="Proteomes" id="UP000247345"/>
    </source>
</evidence>
<name>A0A2P6CCK3_9FLAO</name>
<feature type="chain" id="PRO_5015133902" description="DUF4168 domain-containing protein" evidence="1">
    <location>
        <begin position="22"/>
        <end position="111"/>
    </location>
</feature>
<keyword evidence="1" id="KW-0732">Signal</keyword>
<dbReference type="AlphaFoldDB" id="A0A2P6CCK3"/>
<feature type="signal peptide" evidence="1">
    <location>
        <begin position="1"/>
        <end position="21"/>
    </location>
</feature>
<dbReference type="RefSeq" id="WP_105048288.1">
    <property type="nucleotide sequence ID" value="NZ_CP150661.1"/>
</dbReference>
<comment type="caution">
    <text evidence="2">The sequence shown here is derived from an EMBL/GenBank/DDBJ whole genome shotgun (WGS) entry which is preliminary data.</text>
</comment>
<gene>
    <name evidence="2" type="ORF">BTO14_04885</name>
</gene>
<protein>
    <recommendedName>
        <fullName evidence="4">DUF4168 domain-containing protein</fullName>
    </recommendedName>
</protein>
<evidence type="ECO:0000256" key="1">
    <source>
        <dbReference type="SAM" id="SignalP"/>
    </source>
</evidence>
<organism evidence="2 3">
    <name type="scientific">Polaribacter butkevichii</name>
    <dbReference type="NCBI Taxonomy" id="218490"/>
    <lineage>
        <taxon>Bacteria</taxon>
        <taxon>Pseudomonadati</taxon>
        <taxon>Bacteroidota</taxon>
        <taxon>Flavobacteriia</taxon>
        <taxon>Flavobacteriales</taxon>
        <taxon>Flavobacteriaceae</taxon>
    </lineage>
</organism>
<dbReference type="EMBL" id="MSCK01000001">
    <property type="protein sequence ID" value="PQJ72629.1"/>
    <property type="molecule type" value="Genomic_DNA"/>
</dbReference>